<name>A0ABS2DSE6_9BURK</name>
<keyword evidence="1" id="KW-0472">Membrane</keyword>
<proteinExistence type="predicted"/>
<organism evidence="2 3">
    <name type="scientific">Sutterella massiliensis</name>
    <dbReference type="NCBI Taxonomy" id="1816689"/>
    <lineage>
        <taxon>Bacteria</taxon>
        <taxon>Pseudomonadati</taxon>
        <taxon>Pseudomonadota</taxon>
        <taxon>Betaproteobacteria</taxon>
        <taxon>Burkholderiales</taxon>
        <taxon>Sutterellaceae</taxon>
        <taxon>Sutterella</taxon>
    </lineage>
</organism>
<keyword evidence="1" id="KW-1133">Transmembrane helix</keyword>
<dbReference type="InterPro" id="IPR009838">
    <property type="entry name" value="T4SS_TraL"/>
</dbReference>
<comment type="caution">
    <text evidence="2">The sequence shown here is derived from an EMBL/GenBank/DDBJ whole genome shotgun (WGS) entry which is preliminary data.</text>
</comment>
<evidence type="ECO:0000256" key="1">
    <source>
        <dbReference type="SAM" id="Phobius"/>
    </source>
</evidence>
<evidence type="ECO:0000313" key="3">
    <source>
        <dbReference type="Proteomes" id="UP000715095"/>
    </source>
</evidence>
<accession>A0ABS2DSE6</accession>
<gene>
    <name evidence="2" type="ORF">H6A60_06920</name>
</gene>
<dbReference type="Pfam" id="PF07178">
    <property type="entry name" value="TraL"/>
    <property type="match status" value="1"/>
</dbReference>
<reference evidence="2 3" key="1">
    <citation type="journal article" date="2021" name="Sci. Rep.">
        <title>The distribution of antibiotic resistance genes in chicken gut microbiota commensals.</title>
        <authorList>
            <person name="Juricova H."/>
            <person name="Matiasovicova J."/>
            <person name="Kubasova T."/>
            <person name="Cejkova D."/>
            <person name="Rychlik I."/>
        </authorList>
    </citation>
    <scope>NUCLEOTIDE SEQUENCE [LARGE SCALE GENOMIC DNA]</scope>
    <source>
        <strain evidence="2 3">An829</strain>
    </source>
</reference>
<dbReference type="EMBL" id="JACJJC010000009">
    <property type="protein sequence ID" value="MBM6704214.1"/>
    <property type="molecule type" value="Genomic_DNA"/>
</dbReference>
<protein>
    <recommendedName>
        <fullName evidence="4">Type IV conjugative transfer system protein TraL</fullName>
    </recommendedName>
</protein>
<sequence>MTTPPKAVRIPNCELESMRVIFWRVEAVLIFFSFAIVGGIFNHPGWGSLIGLALAALWEKVSAGNPGRPIHLAWWFLGFPQLKVTPASSKRRFLG</sequence>
<feature type="transmembrane region" description="Helical" evidence="1">
    <location>
        <begin position="21"/>
        <end position="41"/>
    </location>
</feature>
<keyword evidence="1" id="KW-0812">Transmembrane</keyword>
<dbReference type="RefSeq" id="WP_205102698.1">
    <property type="nucleotide sequence ID" value="NZ_JACJJC010000009.1"/>
</dbReference>
<evidence type="ECO:0008006" key="4">
    <source>
        <dbReference type="Google" id="ProtNLM"/>
    </source>
</evidence>
<evidence type="ECO:0000313" key="2">
    <source>
        <dbReference type="EMBL" id="MBM6704214.1"/>
    </source>
</evidence>
<dbReference type="Proteomes" id="UP000715095">
    <property type="component" value="Unassembled WGS sequence"/>
</dbReference>
<keyword evidence="3" id="KW-1185">Reference proteome</keyword>